<evidence type="ECO:0000313" key="6">
    <source>
        <dbReference type="Proteomes" id="UP000184396"/>
    </source>
</evidence>
<dbReference type="InterPro" id="IPR022719">
    <property type="entry name" value="Motility-assoc_prot_GldM_C"/>
</dbReference>
<dbReference type="InterPro" id="IPR048405">
    <property type="entry name" value="GldM_Ig-like-1"/>
</dbReference>
<dbReference type="eggNOG" id="ENOG502Z7S0">
    <property type="taxonomic scope" value="Bacteria"/>
</dbReference>
<feature type="domain" description="Gliding motility-associated protein GldM C-terminal" evidence="1">
    <location>
        <begin position="416"/>
        <end position="519"/>
    </location>
</feature>
<evidence type="ECO:0000259" key="1">
    <source>
        <dbReference type="Pfam" id="PF12080"/>
    </source>
</evidence>
<proteinExistence type="predicted"/>
<keyword evidence="6" id="KW-1185">Reference proteome</keyword>
<feature type="domain" description="Gliding motility-associated protein GldM first immunoglobulin-like" evidence="3">
    <location>
        <begin position="225"/>
        <end position="327"/>
    </location>
</feature>
<dbReference type="STRING" id="1178825.SAMN05216261_2359"/>
<dbReference type="RefSeq" id="WP_026010104.1">
    <property type="nucleotide sequence ID" value="NZ_ALIH01000011.1"/>
</dbReference>
<sequence length="521" mass="57302">MAGNNLSPRQKMINLMYLIFIAMLALNMSKEVLSAFGLMNEKLTESNQATELRNKTFVDNLAEKANDQPEKYKPLKAKADQIDDLAHKFDGYLEELKGKMTAKLDDPTDYEIMDKGDYLDQNFFKGDKLKPDGQEFLNQINGFRDGVVKILSTEEGMEDIIKQVKDKFNTDQEVNRDGIKVDWLDYHYKGFPLVASLTKMTQLQSDIKTTESEVLSTMLAGELGKQVSMTNYSTLMETSKSAYFNGERFDGEIVLGRTDATTVPSRVELTLDGRKLVKDRDYTLEGGKVKLKVGAGGVGEHKIEGNLFFGEGGEEIPVPVKSSFATVAKPNSATISADKMNVVYRGVKNPMTISFAGIPDNKVTASAQGLSRSSGSSYVMDASRIQGREVTINVTGTLPDGGKVSDNAKFRIKDLPKPTGTVRGEDGALKMQRNSLKISTIGAKFDDFDFELPLRVTGFKFKVPGQPTINVRGNKLDSRAQQALAKAKRGSGVQIFDIEAKASGVSVILKKVSPVFVELTN</sequence>
<accession>A0A1M6FF31</accession>
<evidence type="ECO:0000259" key="2">
    <source>
        <dbReference type="Pfam" id="PF12081"/>
    </source>
</evidence>
<dbReference type="InterPro" id="IPR022720">
    <property type="entry name" value="Motility-assoc_prot_GldM_N"/>
</dbReference>
<dbReference type="Pfam" id="PF21601">
    <property type="entry name" value="GldM_2nd"/>
    <property type="match status" value="1"/>
</dbReference>
<evidence type="ECO:0000313" key="5">
    <source>
        <dbReference type="EMBL" id="SHI96259.1"/>
    </source>
</evidence>
<reference evidence="5 6" key="1">
    <citation type="submission" date="2016-11" db="EMBL/GenBank/DDBJ databases">
        <authorList>
            <person name="Jaros S."/>
            <person name="Januszkiewicz K."/>
            <person name="Wedrychowicz H."/>
        </authorList>
    </citation>
    <scope>NUCLEOTIDE SEQUENCE [LARGE SCALE GENOMIC DNA]</scope>
    <source>
        <strain evidence="5 6">CGMCC 1.12213</strain>
    </source>
</reference>
<feature type="domain" description="Gliding motility-associated protein GldM N-terminal" evidence="2">
    <location>
        <begin position="31"/>
        <end position="220"/>
    </location>
</feature>
<gene>
    <name evidence="5" type="ORF">SAMN05216261_2359</name>
</gene>
<evidence type="ECO:0000259" key="3">
    <source>
        <dbReference type="Pfam" id="PF21601"/>
    </source>
</evidence>
<evidence type="ECO:0000259" key="4">
    <source>
        <dbReference type="Pfam" id="PF21602"/>
    </source>
</evidence>
<dbReference type="Pfam" id="PF12081">
    <property type="entry name" value="GldM_1st"/>
    <property type="match status" value="1"/>
</dbReference>
<feature type="domain" description="Gliding motility-associated protein GldM second immunoglobulin-like" evidence="4">
    <location>
        <begin position="332"/>
        <end position="413"/>
    </location>
</feature>
<dbReference type="Pfam" id="PF12080">
    <property type="entry name" value="GldM_4th"/>
    <property type="match status" value="1"/>
</dbReference>
<dbReference type="EMBL" id="FQYK01000005">
    <property type="protein sequence ID" value="SHI96259.1"/>
    <property type="molecule type" value="Genomic_DNA"/>
</dbReference>
<dbReference type="NCBIfam" id="TIGR03517">
    <property type="entry name" value="GldM_gliding"/>
    <property type="match status" value="1"/>
</dbReference>
<dbReference type="AlphaFoldDB" id="A0A1M6FF31"/>
<dbReference type="Pfam" id="PF21602">
    <property type="entry name" value="GldM_3rd"/>
    <property type="match status" value="1"/>
</dbReference>
<dbReference type="InterPro" id="IPR019859">
    <property type="entry name" value="Motility-assoc_prot_GldM"/>
</dbReference>
<dbReference type="InterPro" id="IPR048406">
    <property type="entry name" value="GldM_Ig-like-2"/>
</dbReference>
<dbReference type="OrthoDB" id="1490890at2"/>
<protein>
    <submittedName>
        <fullName evidence="5">Protein involved in gliding motility GldM</fullName>
    </submittedName>
</protein>
<dbReference type="Proteomes" id="UP000184396">
    <property type="component" value="Unassembled WGS sequence"/>
</dbReference>
<organism evidence="5 6">
    <name type="scientific">Algibacter luteus</name>
    <dbReference type="NCBI Taxonomy" id="1178825"/>
    <lineage>
        <taxon>Bacteria</taxon>
        <taxon>Pseudomonadati</taxon>
        <taxon>Bacteroidota</taxon>
        <taxon>Flavobacteriia</taxon>
        <taxon>Flavobacteriales</taxon>
        <taxon>Flavobacteriaceae</taxon>
        <taxon>Algibacter</taxon>
    </lineage>
</organism>
<name>A0A1M6FF31_9FLAO</name>